<protein>
    <submittedName>
        <fullName evidence="4">InlB B-repeat-containing protein</fullName>
    </submittedName>
</protein>
<dbReference type="InterPro" id="IPR042229">
    <property type="entry name" value="Listeria/Bacterioides_rpt_sf"/>
</dbReference>
<dbReference type="InterPro" id="IPR003343">
    <property type="entry name" value="Big_2"/>
</dbReference>
<evidence type="ECO:0000313" key="4">
    <source>
        <dbReference type="EMBL" id="MCZ0863368.1"/>
    </source>
</evidence>
<evidence type="ECO:0000259" key="3">
    <source>
        <dbReference type="SMART" id="SM00635"/>
    </source>
</evidence>
<feature type="region of interest" description="Disordered" evidence="2">
    <location>
        <begin position="804"/>
        <end position="848"/>
    </location>
</feature>
<accession>A0ABT4INN0</accession>
<dbReference type="EMBL" id="JAPTGC010000017">
    <property type="protein sequence ID" value="MCZ0863368.1"/>
    <property type="molecule type" value="Genomic_DNA"/>
</dbReference>
<dbReference type="Gene3D" id="2.60.40.1080">
    <property type="match status" value="1"/>
</dbReference>
<dbReference type="NCBIfam" id="TIGR02543">
    <property type="entry name" value="List_Bact_rpt"/>
    <property type="match status" value="1"/>
</dbReference>
<organism evidence="4 5">
    <name type="scientific">Methanocorpusculum vombati</name>
    <dbReference type="NCBI Taxonomy" id="3002864"/>
    <lineage>
        <taxon>Archaea</taxon>
        <taxon>Methanobacteriati</taxon>
        <taxon>Methanobacteriota</taxon>
        <taxon>Stenosarchaea group</taxon>
        <taxon>Methanomicrobia</taxon>
        <taxon>Methanomicrobiales</taxon>
        <taxon>Methanocorpusculaceae</taxon>
        <taxon>Methanocorpusculum</taxon>
    </lineage>
</organism>
<feature type="compositionally biased region" description="Low complexity" evidence="2">
    <location>
        <begin position="817"/>
        <end position="848"/>
    </location>
</feature>
<gene>
    <name evidence="4" type="ORF">O0S09_08930</name>
</gene>
<dbReference type="Pfam" id="PF09479">
    <property type="entry name" value="Flg_new"/>
    <property type="match status" value="1"/>
</dbReference>
<dbReference type="Gene3D" id="2.60.40.4270">
    <property type="entry name" value="Listeria-Bacteroides repeat domain"/>
    <property type="match status" value="1"/>
</dbReference>
<dbReference type="SMART" id="SM00635">
    <property type="entry name" value="BID_2"/>
    <property type="match status" value="1"/>
</dbReference>
<feature type="domain" description="BIG2" evidence="3">
    <location>
        <begin position="540"/>
        <end position="625"/>
    </location>
</feature>
<comment type="caution">
    <text evidence="4">The sequence shown here is derived from an EMBL/GenBank/DDBJ whole genome shotgun (WGS) entry which is preliminary data.</text>
</comment>
<comment type="subcellular location">
    <subcellularLocation>
        <location evidence="1">Cell envelope</location>
    </subcellularLocation>
</comment>
<dbReference type="InterPro" id="IPR013378">
    <property type="entry name" value="InlB-like_B-rpt"/>
</dbReference>
<evidence type="ECO:0000256" key="1">
    <source>
        <dbReference type="ARBA" id="ARBA00004196"/>
    </source>
</evidence>
<sequence>MTQKYHHPSLGLRHTLITAIALITLALLCTAPAAADTNTIGTPVITAHPQSSEYPPNTPCIPLSVSAEPPEGGTGTLSCQWQKSTRPDFADIELSPKQTFDKSTTYPIPNSPPGTTSYYRANISYTENGITTWVLSNYAAITTHHIPPQYTAYWFNTTTTAINLTLSPTAGNADSVYIKLGDKQSPARSGPFTRGITITNFPFSGLTPGQTYELTAYIKYQNTDQYTAQPLDPITAPVPDEIDIVPGSHGELPLSGESCIFPPGNTMTFSAVTQNNSDSYPNIFQNDPVIWNLQGTNTTIIAQTPTTITLKSGSTAGTDTLTAATQNGLLRSEPIPLIVDPDKVPTELRIEIAHPVPLGDTTYLVAAAFSEDDLLFLGYDLTVTGISLPTSKIPAILYFTPTEAKTISAAITVNGKKISSTTENVTVIDKPAITSQQTADAVYFESDTPNPLSVTVSSPGSGPLTYQWQKSTDPTFQANVWNIEGATTPTYTPTIQIPESGISPNITYYRAKITYTDPIYNMISTYAYSRIAKITVLKPTPDTITLNPSELTIEKGTTAHITATAQNSTRPDLTCDHPIAWSIETGGEYLTLSQNKNEADITAAAEGVAVIRVTSGDAETRLTVIVTDASSPAQKHLITATAGPGGTISPNGDIPVVEGTSQTFTIIPDRGYRIADVTVNGTSVGAVTSYTFPSVSQPYTIAAAFTNAPAPEPEPQPPQPPATSGSSSGNMDNAFRVLFDTSGGSFISPVTSLSYGDKITAPPAPTKDGCTFGGWYKDEACTQEWNFSEGIPGDITLYARWTSAAGTPADPTPIPTAPETAEPTTVPETHHPTTSPTTTTAAGGVTPTLTQAPAPVLGALLGLLAAGALLRRRD</sequence>
<dbReference type="Proteomes" id="UP001141336">
    <property type="component" value="Unassembled WGS sequence"/>
</dbReference>
<feature type="compositionally biased region" description="Pro residues" evidence="2">
    <location>
        <begin position="710"/>
        <end position="721"/>
    </location>
</feature>
<evidence type="ECO:0000313" key="5">
    <source>
        <dbReference type="Proteomes" id="UP001141336"/>
    </source>
</evidence>
<name>A0ABT4INN0_9EURY</name>
<dbReference type="Gene3D" id="2.60.40.2700">
    <property type="match status" value="1"/>
</dbReference>
<proteinExistence type="predicted"/>
<keyword evidence="5" id="KW-1185">Reference proteome</keyword>
<evidence type="ECO:0000256" key="2">
    <source>
        <dbReference type="SAM" id="MobiDB-lite"/>
    </source>
</evidence>
<dbReference type="RefSeq" id="WP_268923631.1">
    <property type="nucleotide sequence ID" value="NZ_JAPTGC010000017.1"/>
</dbReference>
<reference evidence="4" key="1">
    <citation type="submission" date="2022-12" db="EMBL/GenBank/DDBJ databases">
        <title>Isolation and characterisation of novel Methanocorpusculum spp. from native Australian herbivores indicates the genus is ancestrally host-associated.</title>
        <authorList>
            <person name="Volmer J.G."/>
            <person name="Soo R.M."/>
            <person name="Evans P.N."/>
            <person name="Hoedt E.C."/>
            <person name="Astorga Alsina A.L."/>
            <person name="Woodcroft B.J."/>
            <person name="Tyson G.W."/>
            <person name="Hugenholtz P."/>
            <person name="Morrison M."/>
        </authorList>
    </citation>
    <scope>NUCLEOTIDE SEQUENCE</scope>
    <source>
        <strain evidence="4">CW153</strain>
    </source>
</reference>
<feature type="region of interest" description="Disordered" evidence="2">
    <location>
        <begin position="707"/>
        <end position="733"/>
    </location>
</feature>